<dbReference type="RefSeq" id="WP_350342538.1">
    <property type="nucleotide sequence ID" value="NZ_CP158367.1"/>
</dbReference>
<evidence type="ECO:0000256" key="3">
    <source>
        <dbReference type="ARBA" id="ARBA00007171"/>
    </source>
</evidence>
<dbReference type="GO" id="GO:0008658">
    <property type="term" value="F:penicillin binding"/>
    <property type="evidence" value="ECO:0007669"/>
    <property type="project" value="InterPro"/>
</dbReference>
<evidence type="ECO:0000256" key="4">
    <source>
        <dbReference type="ARBA" id="ARBA00022475"/>
    </source>
</evidence>
<dbReference type="SUPFAM" id="SSF56601">
    <property type="entry name" value="beta-lactamase/transpeptidase-like"/>
    <property type="match status" value="1"/>
</dbReference>
<organism evidence="14">
    <name type="scientific">Proteinivorax tanatarense</name>
    <dbReference type="NCBI Taxonomy" id="1260629"/>
    <lineage>
        <taxon>Bacteria</taxon>
        <taxon>Bacillati</taxon>
        <taxon>Bacillota</taxon>
        <taxon>Clostridia</taxon>
        <taxon>Eubacteriales</taxon>
        <taxon>Proteinivoracaceae</taxon>
        <taxon>Proteinivorax</taxon>
    </lineage>
</organism>
<evidence type="ECO:0000256" key="5">
    <source>
        <dbReference type="ARBA" id="ARBA00022692"/>
    </source>
</evidence>
<dbReference type="InterPro" id="IPR050515">
    <property type="entry name" value="Beta-lactam/transpept"/>
</dbReference>
<keyword evidence="9 11" id="KW-0472">Membrane</keyword>
<dbReference type="PANTHER" id="PTHR30627">
    <property type="entry name" value="PEPTIDOGLYCAN D,D-TRANSPEPTIDASE"/>
    <property type="match status" value="1"/>
</dbReference>
<dbReference type="Gene3D" id="3.40.710.10">
    <property type="entry name" value="DD-peptidase/beta-lactamase superfamily"/>
    <property type="match status" value="1"/>
</dbReference>
<evidence type="ECO:0000256" key="2">
    <source>
        <dbReference type="ARBA" id="ARBA00004236"/>
    </source>
</evidence>
<feature type="transmembrane region" description="Helical" evidence="11">
    <location>
        <begin position="12"/>
        <end position="33"/>
    </location>
</feature>
<dbReference type="Pfam" id="PF03717">
    <property type="entry name" value="PBP_dimer"/>
    <property type="match status" value="1"/>
</dbReference>
<keyword evidence="10" id="KW-0961">Cell wall biogenesis/degradation</keyword>
<dbReference type="EMBL" id="CP158367">
    <property type="protein sequence ID" value="XBX73776.1"/>
    <property type="molecule type" value="Genomic_DNA"/>
</dbReference>
<dbReference type="InterPro" id="IPR001460">
    <property type="entry name" value="PCN-bd_Tpept"/>
</dbReference>
<reference evidence="14" key="2">
    <citation type="submission" date="2024-06" db="EMBL/GenBank/DDBJ databases">
        <authorList>
            <person name="Petrova K.O."/>
            <person name="Toshchakov S.V."/>
            <person name="Boltjanskaja Y.V."/>
            <person name="Kevbrin V."/>
        </authorList>
    </citation>
    <scope>NUCLEOTIDE SEQUENCE</scope>
    <source>
        <strain evidence="14">Z-910T</strain>
    </source>
</reference>
<evidence type="ECO:0000256" key="9">
    <source>
        <dbReference type="ARBA" id="ARBA00023136"/>
    </source>
</evidence>
<dbReference type="GO" id="GO:0071972">
    <property type="term" value="F:peptidoglycan L,D-transpeptidase activity"/>
    <property type="evidence" value="ECO:0007669"/>
    <property type="project" value="TreeGrafter"/>
</dbReference>
<proteinExistence type="inferred from homology"/>
<reference evidence="14" key="1">
    <citation type="journal article" date="2013" name="Extremophiles">
        <title>Proteinivorax tanatarense gen. nov., sp. nov., an anaerobic, haloalkaliphilic, proteolytic bacterium isolated from a decaying algal bloom, and proposal of Proteinivoraceae fam. nov.</title>
        <authorList>
            <person name="Kevbrin V."/>
            <person name="Boltyanskaya Y."/>
            <person name="Zhilina T."/>
            <person name="Kolganova T."/>
            <person name="Lavrentjeva E."/>
            <person name="Kuznetsov B."/>
        </authorList>
    </citation>
    <scope>NUCLEOTIDE SEQUENCE</scope>
    <source>
        <strain evidence="14">Z-910T</strain>
    </source>
</reference>
<comment type="subcellular location">
    <subcellularLocation>
        <location evidence="2">Cell membrane</location>
    </subcellularLocation>
    <subcellularLocation>
        <location evidence="1">Membrane</location>
        <topology evidence="1">Single-pass membrane protein</topology>
    </subcellularLocation>
</comment>
<keyword evidence="7" id="KW-0573">Peptidoglycan synthesis</keyword>
<dbReference type="AlphaFoldDB" id="A0AAU7VID7"/>
<evidence type="ECO:0000313" key="14">
    <source>
        <dbReference type="EMBL" id="XBX73776.1"/>
    </source>
</evidence>
<comment type="similarity">
    <text evidence="3">Belongs to the transpeptidase family.</text>
</comment>
<evidence type="ECO:0000256" key="8">
    <source>
        <dbReference type="ARBA" id="ARBA00022989"/>
    </source>
</evidence>
<evidence type="ECO:0000259" key="12">
    <source>
        <dbReference type="Pfam" id="PF00905"/>
    </source>
</evidence>
<dbReference type="GO" id="GO:0005886">
    <property type="term" value="C:plasma membrane"/>
    <property type="evidence" value="ECO:0007669"/>
    <property type="project" value="UniProtKB-SubCell"/>
</dbReference>
<evidence type="ECO:0000256" key="11">
    <source>
        <dbReference type="SAM" id="Phobius"/>
    </source>
</evidence>
<keyword evidence="8 11" id="KW-1133">Transmembrane helix</keyword>
<dbReference type="PANTHER" id="PTHR30627:SF2">
    <property type="entry name" value="PEPTIDOGLYCAN D,D-TRANSPEPTIDASE MRDA"/>
    <property type="match status" value="1"/>
</dbReference>
<evidence type="ECO:0000256" key="10">
    <source>
        <dbReference type="ARBA" id="ARBA00023316"/>
    </source>
</evidence>
<feature type="domain" description="Penicillin-binding protein dimerisation" evidence="13">
    <location>
        <begin position="52"/>
        <end position="224"/>
    </location>
</feature>
<evidence type="ECO:0000259" key="13">
    <source>
        <dbReference type="Pfam" id="PF03717"/>
    </source>
</evidence>
<keyword evidence="5 11" id="KW-0812">Transmembrane</keyword>
<keyword evidence="4" id="KW-1003">Cell membrane</keyword>
<evidence type="ECO:0000256" key="7">
    <source>
        <dbReference type="ARBA" id="ARBA00022984"/>
    </source>
</evidence>
<dbReference type="GO" id="GO:0071555">
    <property type="term" value="P:cell wall organization"/>
    <property type="evidence" value="ECO:0007669"/>
    <property type="project" value="UniProtKB-KW"/>
</dbReference>
<gene>
    <name evidence="14" type="ORF">PRVXT_001778</name>
</gene>
<dbReference type="GO" id="GO:0009252">
    <property type="term" value="P:peptidoglycan biosynthetic process"/>
    <property type="evidence" value="ECO:0007669"/>
    <property type="project" value="UniProtKB-KW"/>
</dbReference>
<dbReference type="InterPro" id="IPR012338">
    <property type="entry name" value="Beta-lactam/transpept-like"/>
</dbReference>
<dbReference type="InterPro" id="IPR005311">
    <property type="entry name" value="PBP_dimer"/>
</dbReference>
<dbReference type="InterPro" id="IPR036138">
    <property type="entry name" value="PBP_dimer_sf"/>
</dbReference>
<dbReference type="Pfam" id="PF00905">
    <property type="entry name" value="Transpeptidase"/>
    <property type="match status" value="1"/>
</dbReference>
<name>A0AAU7VID7_9FIRM</name>
<dbReference type="SUPFAM" id="SSF56519">
    <property type="entry name" value="Penicillin binding protein dimerisation domain"/>
    <property type="match status" value="1"/>
</dbReference>
<accession>A0AAU7VID7</accession>
<evidence type="ECO:0000256" key="6">
    <source>
        <dbReference type="ARBA" id="ARBA00022960"/>
    </source>
</evidence>
<protein>
    <submittedName>
        <fullName evidence="14">Penicillin-binding transpeptidase domain-containing protein</fullName>
    </submittedName>
</protein>
<dbReference type="GO" id="GO:0008360">
    <property type="term" value="P:regulation of cell shape"/>
    <property type="evidence" value="ECO:0007669"/>
    <property type="project" value="UniProtKB-KW"/>
</dbReference>
<keyword evidence="6" id="KW-0133">Cell shape</keyword>
<evidence type="ECO:0000256" key="1">
    <source>
        <dbReference type="ARBA" id="ARBA00004167"/>
    </source>
</evidence>
<dbReference type="Gene3D" id="3.90.1310.10">
    <property type="entry name" value="Penicillin-binding protein 2a (Domain 2)"/>
    <property type="match status" value="1"/>
</dbReference>
<sequence length="639" mass="72205">MAEVKSSRINGIMLGSCIIVAILIIRLAFLQVIQAEELSARADRNSQRFIYEPAPRGLILTADGEVVANSKPSYDVRINFINPEEQDKAFDFLSNFFDWDDDTEKRNRERLDTHKRFHEPVELEGARNIQDQETLFALEEEIWKYPAIEIVANPERNYPQVDMFPQLLGGIKSDGLPRGIELDEETQTFTNSKNTLEAYWNDDLTGEKGYTLWEVDGNSRPINVVERQEAIPGNNLVLTIDSELQKNTQKALEEVIIKEQEYQLNDNNNYGVMRNGAAVVMDVKTGEVLSIASYPTFDANRLNREYNQLTMEFRELDEELNKKGTGGAPTTNWEVFRPLRWNRGIGSTAKMLTSIAGLEEGVITPSTTYLDRGVYNPQDEPGRPSISNFNNRAFGRVNLYEAMTVSSNAYFLWVTEQLAGNFRDQMEILGHYSSLMGLGEGSDLIGVRDEPGTVFDPNNQSALSFTIGAHSTTRFNLMEMANYIAMIANEGVQYRPRLVQKITDTEGNVLEEFEKEVLREVSEDEISTDTFQAIKESMKGVTKYGYHGNRNGTSAAFFHHMDIDVAGKTGTSHVGTAYSHAWWTGFAPYDDPEIAVIVMLEHGRSSTNASQVASMIIEDYFFGDEEDLEDLDRDENDED</sequence>
<feature type="domain" description="Penicillin-binding protein transpeptidase" evidence="12">
    <location>
        <begin position="276"/>
        <end position="614"/>
    </location>
</feature>